<name>A0AA36CCN4_9BILA</name>
<feature type="compositionally biased region" description="Polar residues" evidence="1">
    <location>
        <begin position="7"/>
        <end position="24"/>
    </location>
</feature>
<feature type="region of interest" description="Disordered" evidence="1">
    <location>
        <begin position="79"/>
        <end position="145"/>
    </location>
</feature>
<sequence>MGKWSATWRTSQGLKSATSTSNSMPTNCRRLLDTYCEEMEQELKEKKDTAAATLKSAQDAHADAMRQCNALARHQRRMARNLREDYREANGDDLPDFPDPHEVEQPIEWMDVFDDDDDTPSSDAEDDEEVEEKEEKPKDEPQLHIVERDVAEGVAAVEVDEQVAVRPVFKVLAALGNYFPAN</sequence>
<dbReference type="EMBL" id="CATQJA010001274">
    <property type="protein sequence ID" value="CAJ0566569.1"/>
    <property type="molecule type" value="Genomic_DNA"/>
</dbReference>
<protein>
    <submittedName>
        <fullName evidence="2">Uncharacterized protein</fullName>
    </submittedName>
</protein>
<evidence type="ECO:0000256" key="1">
    <source>
        <dbReference type="SAM" id="MobiDB-lite"/>
    </source>
</evidence>
<feature type="region of interest" description="Disordered" evidence="1">
    <location>
        <begin position="1"/>
        <end position="24"/>
    </location>
</feature>
<feature type="compositionally biased region" description="Basic and acidic residues" evidence="1">
    <location>
        <begin position="81"/>
        <end position="90"/>
    </location>
</feature>
<keyword evidence="3" id="KW-1185">Reference proteome</keyword>
<comment type="caution">
    <text evidence="2">The sequence shown here is derived from an EMBL/GenBank/DDBJ whole genome shotgun (WGS) entry which is preliminary data.</text>
</comment>
<evidence type="ECO:0000313" key="2">
    <source>
        <dbReference type="EMBL" id="CAJ0566569.1"/>
    </source>
</evidence>
<gene>
    <name evidence="2" type="ORF">MSPICULIGERA_LOCUS5163</name>
</gene>
<feature type="non-terminal residue" evidence="2">
    <location>
        <position position="1"/>
    </location>
</feature>
<proteinExistence type="predicted"/>
<organism evidence="2 3">
    <name type="scientific">Mesorhabditis spiculigera</name>
    <dbReference type="NCBI Taxonomy" id="96644"/>
    <lineage>
        <taxon>Eukaryota</taxon>
        <taxon>Metazoa</taxon>
        <taxon>Ecdysozoa</taxon>
        <taxon>Nematoda</taxon>
        <taxon>Chromadorea</taxon>
        <taxon>Rhabditida</taxon>
        <taxon>Rhabditina</taxon>
        <taxon>Rhabditomorpha</taxon>
        <taxon>Rhabditoidea</taxon>
        <taxon>Rhabditidae</taxon>
        <taxon>Mesorhabditinae</taxon>
        <taxon>Mesorhabditis</taxon>
    </lineage>
</organism>
<feature type="compositionally biased region" description="Acidic residues" evidence="1">
    <location>
        <begin position="111"/>
        <end position="132"/>
    </location>
</feature>
<accession>A0AA36CCN4</accession>
<feature type="compositionally biased region" description="Basic and acidic residues" evidence="1">
    <location>
        <begin position="133"/>
        <end position="145"/>
    </location>
</feature>
<dbReference type="Proteomes" id="UP001177023">
    <property type="component" value="Unassembled WGS sequence"/>
</dbReference>
<evidence type="ECO:0000313" key="3">
    <source>
        <dbReference type="Proteomes" id="UP001177023"/>
    </source>
</evidence>
<reference evidence="2" key="1">
    <citation type="submission" date="2023-06" db="EMBL/GenBank/DDBJ databases">
        <authorList>
            <person name="Delattre M."/>
        </authorList>
    </citation>
    <scope>NUCLEOTIDE SEQUENCE</scope>
    <source>
        <strain evidence="2">AF72</strain>
    </source>
</reference>
<dbReference type="AlphaFoldDB" id="A0AA36CCN4"/>